<feature type="domain" description="Ketoreductase" evidence="3">
    <location>
        <begin position="4"/>
        <end position="169"/>
    </location>
</feature>
<dbReference type="GO" id="GO:0032787">
    <property type="term" value="P:monocarboxylic acid metabolic process"/>
    <property type="evidence" value="ECO:0007669"/>
    <property type="project" value="UniProtKB-ARBA"/>
</dbReference>
<evidence type="ECO:0000256" key="1">
    <source>
        <dbReference type="ARBA" id="ARBA00006484"/>
    </source>
</evidence>
<dbReference type="InterPro" id="IPR002347">
    <property type="entry name" value="SDR_fam"/>
</dbReference>
<dbReference type="EMBL" id="AP018113">
    <property type="protein sequence ID" value="BAX63561.1"/>
    <property type="molecule type" value="Genomic_DNA"/>
</dbReference>
<keyword evidence="2" id="KW-0560">Oxidoreductase</keyword>
<name>A0A1Y1BUS6_9BURK</name>
<dbReference type="InterPro" id="IPR036291">
    <property type="entry name" value="NAD(P)-bd_dom_sf"/>
</dbReference>
<dbReference type="Pfam" id="PF13561">
    <property type="entry name" value="adh_short_C2"/>
    <property type="match status" value="1"/>
</dbReference>
<dbReference type="PANTHER" id="PTHR42879:SF2">
    <property type="entry name" value="3-OXOACYL-[ACYL-CARRIER-PROTEIN] REDUCTASE FABG"/>
    <property type="match status" value="1"/>
</dbReference>
<dbReference type="GO" id="GO:0016491">
    <property type="term" value="F:oxidoreductase activity"/>
    <property type="evidence" value="ECO:0007669"/>
    <property type="project" value="UniProtKB-KW"/>
</dbReference>
<proteinExistence type="inferred from homology"/>
<sequence>MTPRTFLVTGATKGIGRALSERLVRTGHRVIGLARDDAAFPGELVRVDLADSRATDAALQALVQRHAIDGVVNNVGLVRPQSVGDVTLGDLDDVLALNLHPAVQTVQALLPGMRERGWGRVVNIASLTVLGIVQRTAYAAAKAALVSFSRSWALELASTGITVNSVAPGPTETELFRANNAPGSEGERRYLAAVPMGRFGKPDEIAATIAFLLSDDAGFMTGQTLYVDGGASIGKAPF</sequence>
<gene>
    <name evidence="4" type="ORF">BSFP_064340</name>
</gene>
<dbReference type="CDD" id="cd05233">
    <property type="entry name" value="SDR_c"/>
    <property type="match status" value="1"/>
</dbReference>
<dbReference type="RefSeq" id="WP_096475957.1">
    <property type="nucleotide sequence ID" value="NZ_AP018113.1"/>
</dbReference>
<dbReference type="SMART" id="SM00822">
    <property type="entry name" value="PKS_KR"/>
    <property type="match status" value="1"/>
</dbReference>
<dbReference type="Proteomes" id="UP000218432">
    <property type="component" value="Chromosome 3"/>
</dbReference>
<evidence type="ECO:0000256" key="2">
    <source>
        <dbReference type="ARBA" id="ARBA00023002"/>
    </source>
</evidence>
<comment type="similarity">
    <text evidence="1">Belongs to the short-chain dehydrogenases/reductases (SDR) family.</text>
</comment>
<dbReference type="PANTHER" id="PTHR42879">
    <property type="entry name" value="3-OXOACYL-(ACYL-CARRIER-PROTEIN) REDUCTASE"/>
    <property type="match status" value="1"/>
</dbReference>
<dbReference type="AlphaFoldDB" id="A0A1Y1BUS6"/>
<evidence type="ECO:0000259" key="3">
    <source>
        <dbReference type="SMART" id="SM00822"/>
    </source>
</evidence>
<dbReference type="FunFam" id="3.40.50.720:FF:000173">
    <property type="entry name" value="3-oxoacyl-[acyl-carrier protein] reductase"/>
    <property type="match status" value="1"/>
</dbReference>
<accession>A0A1Y1BUS6</accession>
<dbReference type="PRINTS" id="PR00080">
    <property type="entry name" value="SDRFAMILY"/>
</dbReference>
<dbReference type="PRINTS" id="PR00081">
    <property type="entry name" value="GDHRDH"/>
</dbReference>
<dbReference type="InterPro" id="IPR050259">
    <property type="entry name" value="SDR"/>
</dbReference>
<organism evidence="4 5">
    <name type="scientific">Burkholderia stabilis</name>
    <dbReference type="NCBI Taxonomy" id="95485"/>
    <lineage>
        <taxon>Bacteria</taxon>
        <taxon>Pseudomonadati</taxon>
        <taxon>Pseudomonadota</taxon>
        <taxon>Betaproteobacteria</taxon>
        <taxon>Burkholderiales</taxon>
        <taxon>Burkholderiaceae</taxon>
        <taxon>Burkholderia</taxon>
        <taxon>Burkholderia cepacia complex</taxon>
    </lineage>
</organism>
<dbReference type="SUPFAM" id="SSF51735">
    <property type="entry name" value="NAD(P)-binding Rossmann-fold domains"/>
    <property type="match status" value="1"/>
</dbReference>
<reference evidence="4 5" key="1">
    <citation type="journal article" date="2017" name="Genome Announc.">
        <title>Complete Genome Sequence of Burkholderia stabilis FERMP-21014.</title>
        <authorList>
            <person name="Konishi K."/>
            <person name="Kumagai T."/>
            <person name="Sakasegawa S."/>
            <person name="Tamura T."/>
        </authorList>
    </citation>
    <scope>NUCLEOTIDE SEQUENCE [LARGE SCALE GENOMIC DNA]</scope>
    <source>
        <strain evidence="4 5">FERMP-21014</strain>
    </source>
</reference>
<dbReference type="InterPro" id="IPR020904">
    <property type="entry name" value="Sc_DH/Rdtase_CS"/>
</dbReference>
<dbReference type="NCBIfam" id="NF005753">
    <property type="entry name" value="PRK07577.1"/>
    <property type="match status" value="1"/>
</dbReference>
<dbReference type="InterPro" id="IPR057326">
    <property type="entry name" value="KR_dom"/>
</dbReference>
<dbReference type="Gene3D" id="3.40.50.720">
    <property type="entry name" value="NAD(P)-binding Rossmann-like Domain"/>
    <property type="match status" value="1"/>
</dbReference>
<evidence type="ECO:0000313" key="4">
    <source>
        <dbReference type="EMBL" id="BAX63561.1"/>
    </source>
</evidence>
<evidence type="ECO:0000313" key="5">
    <source>
        <dbReference type="Proteomes" id="UP000218432"/>
    </source>
</evidence>
<dbReference type="PROSITE" id="PS00061">
    <property type="entry name" value="ADH_SHORT"/>
    <property type="match status" value="1"/>
</dbReference>
<protein>
    <submittedName>
        <fullName evidence="4">Short-chain dehydrogenase/reductase SDR</fullName>
    </submittedName>
</protein>